<organism evidence="2 3">
    <name type="scientific">Sphingomonas cavernae</name>
    <dbReference type="NCBI Taxonomy" id="2320861"/>
    <lineage>
        <taxon>Bacteria</taxon>
        <taxon>Pseudomonadati</taxon>
        <taxon>Pseudomonadota</taxon>
        <taxon>Alphaproteobacteria</taxon>
        <taxon>Sphingomonadales</taxon>
        <taxon>Sphingomonadaceae</taxon>
        <taxon>Sphingomonas</taxon>
    </lineage>
</organism>
<evidence type="ECO:0000256" key="1">
    <source>
        <dbReference type="SAM" id="Phobius"/>
    </source>
</evidence>
<dbReference type="Proteomes" id="UP000286100">
    <property type="component" value="Unassembled WGS sequence"/>
</dbReference>
<sequence>MMLGVLCTILWVAIYSAVIAPGQGLAFYEDYAARAAPTIAIVTGIPILFVAGWFIARNLPRREGIGAGVLVGLVYTVIDLVLLLALAGELDLPWGVLALSYGTKIAAGAAGGWLATRNALENTGDDPI</sequence>
<reference evidence="2 3" key="1">
    <citation type="submission" date="2018-09" db="EMBL/GenBank/DDBJ databases">
        <authorList>
            <person name="Zhu H."/>
        </authorList>
    </citation>
    <scope>NUCLEOTIDE SEQUENCE [LARGE SCALE GENOMIC DNA]</scope>
    <source>
        <strain evidence="2 3">K2R01-6</strain>
    </source>
</reference>
<protein>
    <recommendedName>
        <fullName evidence="4">DUF2177 family protein</fullName>
    </recommendedName>
</protein>
<feature type="transmembrane region" description="Helical" evidence="1">
    <location>
        <begin position="36"/>
        <end position="56"/>
    </location>
</feature>
<dbReference type="EMBL" id="QYUM01000002">
    <property type="protein sequence ID" value="RJF93419.1"/>
    <property type="molecule type" value="Genomic_DNA"/>
</dbReference>
<name>A0A418WQI1_9SPHN</name>
<keyword evidence="1" id="KW-0812">Transmembrane</keyword>
<feature type="transmembrane region" description="Helical" evidence="1">
    <location>
        <begin position="68"/>
        <end position="88"/>
    </location>
</feature>
<proteinExistence type="predicted"/>
<gene>
    <name evidence="2" type="ORF">D3876_03530</name>
</gene>
<keyword evidence="3" id="KW-1185">Reference proteome</keyword>
<evidence type="ECO:0008006" key="4">
    <source>
        <dbReference type="Google" id="ProtNLM"/>
    </source>
</evidence>
<accession>A0A418WQI1</accession>
<dbReference type="AlphaFoldDB" id="A0A418WQI1"/>
<keyword evidence="1" id="KW-1133">Transmembrane helix</keyword>
<evidence type="ECO:0000313" key="2">
    <source>
        <dbReference type="EMBL" id="RJF93419.1"/>
    </source>
</evidence>
<evidence type="ECO:0000313" key="3">
    <source>
        <dbReference type="Proteomes" id="UP000286100"/>
    </source>
</evidence>
<comment type="caution">
    <text evidence="2">The sequence shown here is derived from an EMBL/GenBank/DDBJ whole genome shotgun (WGS) entry which is preliminary data.</text>
</comment>
<keyword evidence="1" id="KW-0472">Membrane</keyword>
<feature type="transmembrane region" description="Helical" evidence="1">
    <location>
        <begin position="94"/>
        <end position="115"/>
    </location>
</feature>